<evidence type="ECO:0000313" key="1">
    <source>
        <dbReference type="EMBL" id="GGE31533.1"/>
    </source>
</evidence>
<accession>A0ABQ1SGB3</accession>
<evidence type="ECO:0008006" key="3">
    <source>
        <dbReference type="Google" id="ProtNLM"/>
    </source>
</evidence>
<gene>
    <name evidence="1" type="ORF">GCM10010832_09880</name>
</gene>
<dbReference type="RefSeq" id="WP_188457995.1">
    <property type="nucleotide sequence ID" value="NZ_BMGM01000004.1"/>
</dbReference>
<name>A0ABQ1SGB3_9FLAO</name>
<dbReference type="EMBL" id="BMGM01000004">
    <property type="protein sequence ID" value="GGE31533.1"/>
    <property type="molecule type" value="Genomic_DNA"/>
</dbReference>
<keyword evidence="2" id="KW-1185">Reference proteome</keyword>
<protein>
    <recommendedName>
        <fullName evidence="3">Inovirus Gp2 family protein</fullName>
    </recommendedName>
</protein>
<dbReference type="Proteomes" id="UP000599179">
    <property type="component" value="Unassembled WGS sequence"/>
</dbReference>
<evidence type="ECO:0000313" key="2">
    <source>
        <dbReference type="Proteomes" id="UP000599179"/>
    </source>
</evidence>
<sequence>MLKFKYKIPLREKSNKDTKLTKNISAPKQEMYEKIFKDLNTGKDVRISDVDSIKYKRNKLISHFFTKYKNRNKYQFFEFGIPYNVSISVTPIVQKIRRRCKAQGLNLIAYIWVYDVGDENFGEHYHLAIATNQITKSEYPDALKIDFHKKSIHGAFVRNAKRFEKYLKKKEVFERGYRKRTYGASKSLKIN</sequence>
<comment type="caution">
    <text evidence="1">The sequence shown here is derived from an EMBL/GenBank/DDBJ whole genome shotgun (WGS) entry which is preliminary data.</text>
</comment>
<proteinExistence type="predicted"/>
<organism evidence="1 2">
    <name type="scientific">Psychroflexus planctonicus</name>
    <dbReference type="NCBI Taxonomy" id="1526575"/>
    <lineage>
        <taxon>Bacteria</taxon>
        <taxon>Pseudomonadati</taxon>
        <taxon>Bacteroidota</taxon>
        <taxon>Flavobacteriia</taxon>
        <taxon>Flavobacteriales</taxon>
        <taxon>Flavobacteriaceae</taxon>
        <taxon>Psychroflexus</taxon>
    </lineage>
</organism>
<reference evidence="2" key="1">
    <citation type="journal article" date="2019" name="Int. J. Syst. Evol. Microbiol.">
        <title>The Global Catalogue of Microorganisms (GCM) 10K type strain sequencing project: providing services to taxonomists for standard genome sequencing and annotation.</title>
        <authorList>
            <consortium name="The Broad Institute Genomics Platform"/>
            <consortium name="The Broad Institute Genome Sequencing Center for Infectious Disease"/>
            <person name="Wu L."/>
            <person name="Ma J."/>
        </authorList>
    </citation>
    <scope>NUCLEOTIDE SEQUENCE [LARGE SCALE GENOMIC DNA]</scope>
    <source>
        <strain evidence="2">CGMCC 1.12931</strain>
    </source>
</reference>